<organism evidence="4 5">
    <name type="scientific">Permianibacter aggregans</name>
    <dbReference type="NCBI Taxonomy" id="1510150"/>
    <lineage>
        <taxon>Bacteria</taxon>
        <taxon>Pseudomonadati</taxon>
        <taxon>Pseudomonadota</taxon>
        <taxon>Gammaproteobacteria</taxon>
        <taxon>Pseudomonadales</taxon>
        <taxon>Pseudomonadaceae</taxon>
        <taxon>Permianibacter</taxon>
    </lineage>
</organism>
<dbReference type="GO" id="GO:0051301">
    <property type="term" value="P:cell division"/>
    <property type="evidence" value="ECO:0007669"/>
    <property type="project" value="UniProtKB-KW"/>
</dbReference>
<keyword evidence="2" id="KW-0812">Transmembrane</keyword>
<dbReference type="PANTHER" id="PTHR38687:SF2">
    <property type="entry name" value="CELL DIVISION PROTEIN FTSN"/>
    <property type="match status" value="1"/>
</dbReference>
<feature type="domain" description="SPOR" evidence="3">
    <location>
        <begin position="124"/>
        <end position="202"/>
    </location>
</feature>
<feature type="transmembrane region" description="Helical" evidence="2">
    <location>
        <begin position="28"/>
        <end position="47"/>
    </location>
</feature>
<feature type="region of interest" description="Disordered" evidence="1">
    <location>
        <begin position="1"/>
        <end position="22"/>
    </location>
</feature>
<dbReference type="Proteomes" id="UP000295375">
    <property type="component" value="Unassembled WGS sequence"/>
</dbReference>
<dbReference type="AlphaFoldDB" id="A0A4R6UQI8"/>
<dbReference type="SUPFAM" id="SSF110997">
    <property type="entry name" value="Sporulation related repeat"/>
    <property type="match status" value="1"/>
</dbReference>
<reference evidence="4 5" key="1">
    <citation type="submission" date="2019-03" db="EMBL/GenBank/DDBJ databases">
        <title>Genomic Encyclopedia of Type Strains, Phase IV (KMG-IV): sequencing the most valuable type-strain genomes for metagenomic binning, comparative biology and taxonomic classification.</title>
        <authorList>
            <person name="Goeker M."/>
        </authorList>
    </citation>
    <scope>NUCLEOTIDE SEQUENCE [LARGE SCALE GENOMIC DNA]</scope>
    <source>
        <strain evidence="4 5">DSM 103792</strain>
    </source>
</reference>
<dbReference type="RefSeq" id="WP_133589161.1">
    <property type="nucleotide sequence ID" value="NZ_CP037953.1"/>
</dbReference>
<evidence type="ECO:0000259" key="3">
    <source>
        <dbReference type="PROSITE" id="PS51724"/>
    </source>
</evidence>
<dbReference type="Pfam" id="PF05036">
    <property type="entry name" value="SPOR"/>
    <property type="match status" value="1"/>
</dbReference>
<dbReference type="GO" id="GO:0042834">
    <property type="term" value="F:peptidoglycan binding"/>
    <property type="evidence" value="ECO:0007669"/>
    <property type="project" value="InterPro"/>
</dbReference>
<dbReference type="InterPro" id="IPR007730">
    <property type="entry name" value="SPOR-like_dom"/>
</dbReference>
<comment type="caution">
    <text evidence="4">The sequence shown here is derived from an EMBL/GenBank/DDBJ whole genome shotgun (WGS) entry which is preliminary data.</text>
</comment>
<protein>
    <submittedName>
        <fullName evidence="4">Cell division protein FtsN</fullName>
    </submittedName>
</protein>
<keyword evidence="2" id="KW-0472">Membrane</keyword>
<keyword evidence="5" id="KW-1185">Reference proteome</keyword>
<sequence>MAQRDYARGGGNTRSAGKKKTGGNGMKSGVVIFVVGVIAGSVLGWWVRGTVVGNAKELVEHAKAVNEEDKAKQSNQQSKAAINEKYKPLDVDPQTKADWSFEELLEEKTVTVPKGETVKDRATSEENRSYVLACASFTEKNRAETMKAQIALSGLQANINPVQSKSGQTFYRVQLGPYSSKRDAERDKHKLQAGGMNDCKIW</sequence>
<evidence type="ECO:0000256" key="2">
    <source>
        <dbReference type="SAM" id="Phobius"/>
    </source>
</evidence>
<dbReference type="InterPro" id="IPR052521">
    <property type="entry name" value="Cell_div_SPOR-domain"/>
</dbReference>
<evidence type="ECO:0000313" key="5">
    <source>
        <dbReference type="Proteomes" id="UP000295375"/>
    </source>
</evidence>
<evidence type="ECO:0000256" key="1">
    <source>
        <dbReference type="SAM" id="MobiDB-lite"/>
    </source>
</evidence>
<keyword evidence="4" id="KW-0132">Cell division</keyword>
<dbReference type="EMBL" id="SNYM01000004">
    <property type="protein sequence ID" value="TDQ49510.1"/>
    <property type="molecule type" value="Genomic_DNA"/>
</dbReference>
<dbReference type="PROSITE" id="PS51724">
    <property type="entry name" value="SPOR"/>
    <property type="match status" value="1"/>
</dbReference>
<proteinExistence type="predicted"/>
<keyword evidence="4" id="KW-0131">Cell cycle</keyword>
<dbReference type="PANTHER" id="PTHR38687">
    <property type="entry name" value="CELL DIVISION PROTEIN DEDD-RELATED"/>
    <property type="match status" value="1"/>
</dbReference>
<keyword evidence="2" id="KW-1133">Transmembrane helix</keyword>
<accession>A0A4R6UQI8</accession>
<gene>
    <name evidence="4" type="ORF">EV696_104216</name>
</gene>
<evidence type="ECO:0000313" key="4">
    <source>
        <dbReference type="EMBL" id="TDQ49510.1"/>
    </source>
</evidence>
<name>A0A4R6UQI8_9GAMM</name>
<dbReference type="OrthoDB" id="8558195at2"/>
<dbReference type="Gene3D" id="3.30.70.1070">
    <property type="entry name" value="Sporulation related repeat"/>
    <property type="match status" value="1"/>
</dbReference>
<dbReference type="InterPro" id="IPR036680">
    <property type="entry name" value="SPOR-like_sf"/>
</dbReference>